<gene>
    <name evidence="2" type="ORF">BU16DRAFT_287942</name>
</gene>
<reference evidence="2" key="1">
    <citation type="journal article" date="2020" name="Stud. Mycol.">
        <title>101 Dothideomycetes genomes: a test case for predicting lifestyles and emergence of pathogens.</title>
        <authorList>
            <person name="Haridas S."/>
            <person name="Albert R."/>
            <person name="Binder M."/>
            <person name="Bloem J."/>
            <person name="Labutti K."/>
            <person name="Salamov A."/>
            <person name="Andreopoulos B."/>
            <person name="Baker S."/>
            <person name="Barry K."/>
            <person name="Bills G."/>
            <person name="Bluhm B."/>
            <person name="Cannon C."/>
            <person name="Castanera R."/>
            <person name="Culley D."/>
            <person name="Daum C."/>
            <person name="Ezra D."/>
            <person name="Gonzalez J."/>
            <person name="Henrissat B."/>
            <person name="Kuo A."/>
            <person name="Liang C."/>
            <person name="Lipzen A."/>
            <person name="Lutzoni F."/>
            <person name="Magnuson J."/>
            <person name="Mondo S."/>
            <person name="Nolan M."/>
            <person name="Ohm R."/>
            <person name="Pangilinan J."/>
            <person name="Park H.-J."/>
            <person name="Ramirez L."/>
            <person name="Alfaro M."/>
            <person name="Sun H."/>
            <person name="Tritt A."/>
            <person name="Yoshinaga Y."/>
            <person name="Zwiers L.-H."/>
            <person name="Turgeon B."/>
            <person name="Goodwin S."/>
            <person name="Spatafora J."/>
            <person name="Crous P."/>
            <person name="Grigoriev I."/>
        </authorList>
    </citation>
    <scope>NUCLEOTIDE SEQUENCE</scope>
    <source>
        <strain evidence="2">CBS 269.34</strain>
    </source>
</reference>
<dbReference type="PROSITE" id="PS50096">
    <property type="entry name" value="IQ"/>
    <property type="match status" value="1"/>
</dbReference>
<keyword evidence="3" id="KW-1185">Reference proteome</keyword>
<evidence type="ECO:0000256" key="1">
    <source>
        <dbReference type="SAM" id="MobiDB-lite"/>
    </source>
</evidence>
<feature type="compositionally biased region" description="Low complexity" evidence="1">
    <location>
        <begin position="12"/>
        <end position="26"/>
    </location>
</feature>
<dbReference type="Proteomes" id="UP000799750">
    <property type="component" value="Unassembled WGS sequence"/>
</dbReference>
<name>A0A6A6R0L0_9PEZI</name>
<feature type="region of interest" description="Disordered" evidence="1">
    <location>
        <begin position="1"/>
        <end position="36"/>
    </location>
</feature>
<sequence>MQPSPERISQIAALQDAKAAARKAAQPDSQNEEEAAAAQLIQKNYRGYRERRQLAGMGLDPSTRWVEKVRLPVPRLSTRMIKH</sequence>
<protein>
    <submittedName>
        <fullName evidence="2">Uncharacterized protein</fullName>
    </submittedName>
</protein>
<dbReference type="EMBL" id="MU004185">
    <property type="protein sequence ID" value="KAF2498245.1"/>
    <property type="molecule type" value="Genomic_DNA"/>
</dbReference>
<evidence type="ECO:0000313" key="2">
    <source>
        <dbReference type="EMBL" id="KAF2498245.1"/>
    </source>
</evidence>
<dbReference type="AlphaFoldDB" id="A0A6A6R0L0"/>
<dbReference type="OrthoDB" id="7344096at2759"/>
<accession>A0A6A6R0L0</accession>
<evidence type="ECO:0000313" key="3">
    <source>
        <dbReference type="Proteomes" id="UP000799750"/>
    </source>
</evidence>
<proteinExistence type="predicted"/>
<dbReference type="CDD" id="cd23767">
    <property type="entry name" value="IQCD"/>
    <property type="match status" value="1"/>
</dbReference>
<organism evidence="2 3">
    <name type="scientific">Lophium mytilinum</name>
    <dbReference type="NCBI Taxonomy" id="390894"/>
    <lineage>
        <taxon>Eukaryota</taxon>
        <taxon>Fungi</taxon>
        <taxon>Dikarya</taxon>
        <taxon>Ascomycota</taxon>
        <taxon>Pezizomycotina</taxon>
        <taxon>Dothideomycetes</taxon>
        <taxon>Pleosporomycetidae</taxon>
        <taxon>Mytilinidiales</taxon>
        <taxon>Mytilinidiaceae</taxon>
        <taxon>Lophium</taxon>
    </lineage>
</organism>